<evidence type="ECO:0000256" key="5">
    <source>
        <dbReference type="PIRSR" id="PIRSR001220-2"/>
    </source>
</evidence>
<dbReference type="InterPro" id="IPR037152">
    <property type="entry name" value="L-asparaginase_N_sf"/>
</dbReference>
<dbReference type="GO" id="GO:0004067">
    <property type="term" value="F:asparaginase activity"/>
    <property type="evidence" value="ECO:0007669"/>
    <property type="project" value="UniProtKB-UniRule"/>
</dbReference>
<dbReference type="AlphaFoldDB" id="A0A8J7UT81"/>
<organism evidence="9 10">
    <name type="scientific">Natronogracilivirga saccharolytica</name>
    <dbReference type="NCBI Taxonomy" id="2812953"/>
    <lineage>
        <taxon>Bacteria</taxon>
        <taxon>Pseudomonadati</taxon>
        <taxon>Balneolota</taxon>
        <taxon>Balneolia</taxon>
        <taxon>Balneolales</taxon>
        <taxon>Cyclonatronaceae</taxon>
        <taxon>Natronogracilivirga</taxon>
    </lineage>
</organism>
<dbReference type="Proteomes" id="UP000673975">
    <property type="component" value="Unassembled WGS sequence"/>
</dbReference>
<dbReference type="EMBL" id="JAFIDN010000004">
    <property type="protein sequence ID" value="MBP3192336.1"/>
    <property type="molecule type" value="Genomic_DNA"/>
</dbReference>
<dbReference type="PANTHER" id="PTHR11707">
    <property type="entry name" value="L-ASPARAGINASE"/>
    <property type="match status" value="1"/>
</dbReference>
<evidence type="ECO:0000256" key="2">
    <source>
        <dbReference type="ARBA" id="ARBA00012920"/>
    </source>
</evidence>
<feature type="domain" description="Asparaginase/glutaminase C-terminal" evidence="8">
    <location>
        <begin position="210"/>
        <end position="324"/>
    </location>
</feature>
<feature type="binding site" evidence="5">
    <location>
        <position position="59"/>
    </location>
    <ligand>
        <name>substrate</name>
    </ligand>
</feature>
<dbReference type="CDD" id="cd08963">
    <property type="entry name" value="L-asparaginase_I"/>
    <property type="match status" value="1"/>
</dbReference>
<dbReference type="PIRSF" id="PIRSF500176">
    <property type="entry name" value="L_ASNase"/>
    <property type="match status" value="1"/>
</dbReference>
<dbReference type="PRINTS" id="PR00139">
    <property type="entry name" value="ASNGLNASE"/>
</dbReference>
<dbReference type="SFLD" id="SFLDS00057">
    <property type="entry name" value="Glutaminase/Asparaginase"/>
    <property type="match status" value="1"/>
</dbReference>
<comment type="caution">
    <text evidence="9">The sequence shown here is derived from an EMBL/GenBank/DDBJ whole genome shotgun (WGS) entry which is preliminary data.</text>
</comment>
<reference evidence="9" key="1">
    <citation type="submission" date="2021-02" db="EMBL/GenBank/DDBJ databases">
        <title>Natronogracilivirga saccharolytica gen. nov. sp. nov. a new anaerobic, haloalkiliphilic carbohydrate-fermenting bacterium from soda lake and proposing of Cyclonatronumiaceae fam. nov. in the phylum Balneolaeota.</title>
        <authorList>
            <person name="Zhilina T.N."/>
            <person name="Sorokin D.Y."/>
            <person name="Zavarzina D.G."/>
            <person name="Toshchakov S.V."/>
            <person name="Kublanov I.V."/>
        </authorList>
    </citation>
    <scope>NUCLEOTIDE SEQUENCE</scope>
    <source>
        <strain evidence="9">Z-1702</strain>
    </source>
</reference>
<evidence type="ECO:0000256" key="3">
    <source>
        <dbReference type="ARBA" id="ARBA00022801"/>
    </source>
</evidence>
<dbReference type="PROSITE" id="PS00917">
    <property type="entry name" value="ASN_GLN_ASE_2"/>
    <property type="match status" value="1"/>
</dbReference>
<dbReference type="InterPro" id="IPR036152">
    <property type="entry name" value="Asp/glu_Ase-like_sf"/>
</dbReference>
<sequence>MKRILILHTGGTITMQLHESKKDGESGESSFNLNYFDEQVPGLQEIAHVESQTLFLEDSANMTPSMWVQLAQAIAKRYDEFDGFVVLHGTDTMAWTASALSFCFRNLTKPVVFTGSQVPLSNRRTDARRNLINSVELATLYMPEVCICFNDRVYRGNRATKLSIGDFDAFATPNYPTLAEFGVRLSITEQYRPASGTFWAGPGFNPSLRLITMYPGMNSRDVVPKNSDSARALVIEAYGSGNLPSGKNHTFIQDIDRYISAGGIVVITSQSIYDDVDLDKYEGGRRVRDIGALGAGDMTTEACVTKMMYLLDHYHDIHVIREQFRENLAGERTH</sequence>
<evidence type="ECO:0000313" key="9">
    <source>
        <dbReference type="EMBL" id="MBP3192336.1"/>
    </source>
</evidence>
<name>A0A8J7UT81_9BACT</name>
<dbReference type="InterPro" id="IPR041725">
    <property type="entry name" value="L-asparaginase_I"/>
</dbReference>
<dbReference type="Pfam" id="PF17763">
    <property type="entry name" value="Asparaginase_C"/>
    <property type="match status" value="1"/>
</dbReference>
<dbReference type="InterPro" id="IPR027473">
    <property type="entry name" value="L-asparaginase_C"/>
</dbReference>
<comment type="similarity">
    <text evidence="1">Belongs to the asparaginase 1 family.</text>
</comment>
<dbReference type="InterPro" id="IPR006034">
    <property type="entry name" value="Asparaginase/glutaminase-like"/>
</dbReference>
<dbReference type="EC" id="3.5.1.1" evidence="2"/>
<evidence type="ECO:0000256" key="6">
    <source>
        <dbReference type="PROSITE-ProRule" id="PRU10100"/>
    </source>
</evidence>
<dbReference type="InterPro" id="IPR027475">
    <property type="entry name" value="Asparaginase/glutaminase_AS2"/>
</dbReference>
<dbReference type="Pfam" id="PF00710">
    <property type="entry name" value="Asparaginase"/>
    <property type="match status" value="1"/>
</dbReference>
<dbReference type="FunFam" id="3.40.50.1170:FF:000001">
    <property type="entry name" value="L-asparaginase 2"/>
    <property type="match status" value="1"/>
</dbReference>
<dbReference type="SMART" id="SM00870">
    <property type="entry name" value="Asparaginase"/>
    <property type="match status" value="1"/>
</dbReference>
<dbReference type="SUPFAM" id="SSF53774">
    <property type="entry name" value="Glutaminase/Asparaginase"/>
    <property type="match status" value="1"/>
</dbReference>
<evidence type="ECO:0000313" key="10">
    <source>
        <dbReference type="Proteomes" id="UP000673975"/>
    </source>
</evidence>
<protein>
    <recommendedName>
        <fullName evidence="2">asparaginase</fullName>
        <ecNumber evidence="2">3.5.1.1</ecNumber>
    </recommendedName>
</protein>
<feature type="active site" evidence="6">
    <location>
        <position position="90"/>
    </location>
</feature>
<feature type="active site" description="O-isoaspartyl threonine intermediate" evidence="4">
    <location>
        <position position="12"/>
    </location>
</feature>
<gene>
    <name evidence="9" type="ORF">NATSA_06655</name>
</gene>
<feature type="binding site" evidence="5">
    <location>
        <begin position="90"/>
        <end position="91"/>
    </location>
    <ligand>
        <name>substrate</name>
    </ligand>
</feature>
<dbReference type="Gene3D" id="3.40.50.40">
    <property type="match status" value="1"/>
</dbReference>
<proteinExistence type="inferred from homology"/>
<accession>A0A8J7UT81</accession>
<evidence type="ECO:0000256" key="1">
    <source>
        <dbReference type="ARBA" id="ARBA00010518"/>
    </source>
</evidence>
<keyword evidence="3" id="KW-0378">Hydrolase</keyword>
<dbReference type="PROSITE" id="PS51732">
    <property type="entry name" value="ASN_GLN_ASE_3"/>
    <property type="match status" value="1"/>
</dbReference>
<dbReference type="GO" id="GO:0006520">
    <property type="term" value="P:amino acid metabolic process"/>
    <property type="evidence" value="ECO:0007669"/>
    <property type="project" value="InterPro"/>
</dbReference>
<dbReference type="Gene3D" id="3.40.50.1170">
    <property type="entry name" value="L-asparaginase, N-terminal domain"/>
    <property type="match status" value="1"/>
</dbReference>
<evidence type="ECO:0000259" key="8">
    <source>
        <dbReference type="Pfam" id="PF17763"/>
    </source>
</evidence>
<dbReference type="PANTHER" id="PTHR11707:SF28">
    <property type="entry name" value="60 KDA LYSOPHOSPHOLIPASE"/>
    <property type="match status" value="1"/>
</dbReference>
<evidence type="ECO:0000259" key="7">
    <source>
        <dbReference type="Pfam" id="PF00710"/>
    </source>
</evidence>
<dbReference type="InterPro" id="IPR040919">
    <property type="entry name" value="Asparaginase_C"/>
</dbReference>
<feature type="domain" description="L-asparaginase N-terminal" evidence="7">
    <location>
        <begin position="3"/>
        <end position="188"/>
    </location>
</feature>
<dbReference type="NCBIfam" id="TIGR00519">
    <property type="entry name" value="asnASE_I"/>
    <property type="match status" value="1"/>
</dbReference>
<dbReference type="InterPro" id="IPR006033">
    <property type="entry name" value="AsnA_fam"/>
</dbReference>
<keyword evidence="10" id="KW-1185">Reference proteome</keyword>
<dbReference type="RefSeq" id="WP_210511238.1">
    <property type="nucleotide sequence ID" value="NZ_JAFIDN010000004.1"/>
</dbReference>
<evidence type="ECO:0000256" key="4">
    <source>
        <dbReference type="PIRSR" id="PIRSR001220-1"/>
    </source>
</evidence>
<dbReference type="PIRSF" id="PIRSF001220">
    <property type="entry name" value="L-ASNase_gatD"/>
    <property type="match status" value="1"/>
</dbReference>
<dbReference type="InterPro" id="IPR027474">
    <property type="entry name" value="L-asparaginase_N"/>
</dbReference>